<evidence type="ECO:0008006" key="3">
    <source>
        <dbReference type="Google" id="ProtNLM"/>
    </source>
</evidence>
<dbReference type="EMBL" id="CP036271">
    <property type="protein sequence ID" value="QDT52028.1"/>
    <property type="molecule type" value="Genomic_DNA"/>
</dbReference>
<evidence type="ECO:0000313" key="1">
    <source>
        <dbReference type="EMBL" id="QDT52028.1"/>
    </source>
</evidence>
<dbReference type="InParanoid" id="A0A517S7C1"/>
<keyword evidence="2" id="KW-1185">Reference proteome</keyword>
<gene>
    <name evidence="1" type="ORF">Pan44_00350</name>
</gene>
<dbReference type="KEGG" id="ccos:Pan44_00350"/>
<organism evidence="1 2">
    <name type="scientific">Caulifigura coniformis</name>
    <dbReference type="NCBI Taxonomy" id="2527983"/>
    <lineage>
        <taxon>Bacteria</taxon>
        <taxon>Pseudomonadati</taxon>
        <taxon>Planctomycetota</taxon>
        <taxon>Planctomycetia</taxon>
        <taxon>Planctomycetales</taxon>
        <taxon>Planctomycetaceae</taxon>
        <taxon>Caulifigura</taxon>
    </lineage>
</organism>
<accession>A0A517S7C1</accession>
<proteinExistence type="predicted"/>
<sequence>MSTPARSSLTAAIVLMASLTGCSGGVELNRREVRGSVTMKGEPLETGTVTLFPLGNGHVASGRIENGTFLIEQAFGPIPGDYRVEITGQKSTGKMIRVEEPGAEPREVAETKSIVPGEYNERSTLALTVGEKETVVEQSFELK</sequence>
<protein>
    <recommendedName>
        <fullName evidence="3">Carboxypeptidase regulatory-like domain-containing protein</fullName>
    </recommendedName>
</protein>
<dbReference type="PROSITE" id="PS51257">
    <property type="entry name" value="PROKAR_LIPOPROTEIN"/>
    <property type="match status" value="1"/>
</dbReference>
<dbReference type="Proteomes" id="UP000315700">
    <property type="component" value="Chromosome"/>
</dbReference>
<name>A0A517S7C1_9PLAN</name>
<evidence type="ECO:0000313" key="2">
    <source>
        <dbReference type="Proteomes" id="UP000315700"/>
    </source>
</evidence>
<reference evidence="1 2" key="1">
    <citation type="submission" date="2019-02" db="EMBL/GenBank/DDBJ databases">
        <title>Deep-cultivation of Planctomycetes and their phenomic and genomic characterization uncovers novel biology.</title>
        <authorList>
            <person name="Wiegand S."/>
            <person name="Jogler M."/>
            <person name="Boedeker C."/>
            <person name="Pinto D."/>
            <person name="Vollmers J."/>
            <person name="Rivas-Marin E."/>
            <person name="Kohn T."/>
            <person name="Peeters S.H."/>
            <person name="Heuer A."/>
            <person name="Rast P."/>
            <person name="Oberbeckmann S."/>
            <person name="Bunk B."/>
            <person name="Jeske O."/>
            <person name="Meyerdierks A."/>
            <person name="Storesund J.E."/>
            <person name="Kallscheuer N."/>
            <person name="Luecker S."/>
            <person name="Lage O.M."/>
            <person name="Pohl T."/>
            <person name="Merkel B.J."/>
            <person name="Hornburger P."/>
            <person name="Mueller R.-W."/>
            <person name="Bruemmer F."/>
            <person name="Labrenz M."/>
            <person name="Spormann A.M."/>
            <person name="Op den Camp H."/>
            <person name="Overmann J."/>
            <person name="Amann R."/>
            <person name="Jetten M.S.M."/>
            <person name="Mascher T."/>
            <person name="Medema M.H."/>
            <person name="Devos D.P."/>
            <person name="Kaster A.-K."/>
            <person name="Ovreas L."/>
            <person name="Rohde M."/>
            <person name="Galperin M.Y."/>
            <person name="Jogler C."/>
        </authorList>
    </citation>
    <scope>NUCLEOTIDE SEQUENCE [LARGE SCALE GENOMIC DNA]</scope>
    <source>
        <strain evidence="1 2">Pan44</strain>
    </source>
</reference>
<dbReference type="AlphaFoldDB" id="A0A517S7C1"/>